<sequence length="568" mass="65192">MERSNYQHEFELLRKKAEELLKKRTISPDSPRSEVEILKLIHELEVHQIELELQNEELTTAKNQLEEATAKYINLYDYAPTGYFTLSKDGQITELNYRGASILGKPRPELLSRHFRTFITEETKSHFNQFLKEIFENETKQTCETTVAGNGDSPTWVHITGKITADREHCHINATDITRLKLTEAELTKAKEKAEENDRLKSAFLANMSHEIRTPMNGILGFTELLKDPKLKGKQQKEYIRIIEKSGEHLLTIINDIINISKVESGQMEISISTTNINEQIEYLYHFFMPEIKKKGILFSFQNSLPNEEAFVKTDQDKVDAILINLTKNAIKFTQTGAIEMGYEKKGSYLEFFVKDTGIGISEDKSEIIFERFRHSHDLSSLKQEGAGLGLSISRAYVEMLGGKIWVKSEPGKGSTFYFTIPYEKVDEDKNQTNILMDERTPIKDLKILIVEDDNASEVLLQKIIQLFEKETIKATTGIEAVEICRNNPDIDLVLMDIQIPEMDGYEATRQIRQFNRDVIIIAQTAFGLDGDREKSIEAGCNAHISKPYNRTLLIRLLRKYFTTELSK</sequence>
<feature type="modified residue" description="4-aspartylphosphate" evidence="12">
    <location>
        <position position="497"/>
    </location>
</feature>
<dbReference type="CDD" id="cd00130">
    <property type="entry name" value="PAS"/>
    <property type="match status" value="1"/>
</dbReference>
<evidence type="ECO:0000256" key="1">
    <source>
        <dbReference type="ARBA" id="ARBA00000085"/>
    </source>
</evidence>
<dbReference type="InterPro" id="IPR011006">
    <property type="entry name" value="CheY-like_superfamily"/>
</dbReference>
<comment type="caution">
    <text evidence="17">The sequence shown here is derived from an EMBL/GenBank/DDBJ whole genome shotgun (WGS) entry which is preliminary data.</text>
</comment>
<dbReference type="InterPro" id="IPR036097">
    <property type="entry name" value="HisK_dim/P_sf"/>
</dbReference>
<dbReference type="PANTHER" id="PTHR45339:SF1">
    <property type="entry name" value="HYBRID SIGNAL TRANSDUCTION HISTIDINE KINASE J"/>
    <property type="match status" value="1"/>
</dbReference>
<dbReference type="FunFam" id="1.10.287.130:FF:000002">
    <property type="entry name" value="Two-component osmosensing histidine kinase"/>
    <property type="match status" value="1"/>
</dbReference>
<dbReference type="Pfam" id="PF13426">
    <property type="entry name" value="PAS_9"/>
    <property type="match status" value="1"/>
</dbReference>
<dbReference type="Gene3D" id="3.30.565.10">
    <property type="entry name" value="Histidine kinase-like ATPase, C-terminal domain"/>
    <property type="match status" value="1"/>
</dbReference>
<name>A0A5M4B308_9BACT</name>
<dbReference type="Pfam" id="PF00072">
    <property type="entry name" value="Response_reg"/>
    <property type="match status" value="1"/>
</dbReference>
<keyword evidence="13" id="KW-0175">Coiled coil</keyword>
<dbReference type="AlphaFoldDB" id="A0A5M4B308"/>
<dbReference type="Proteomes" id="UP000391834">
    <property type="component" value="Unassembled WGS sequence"/>
</dbReference>
<feature type="domain" description="PAS" evidence="16">
    <location>
        <begin position="68"/>
        <end position="138"/>
    </location>
</feature>
<feature type="coiled-coil region" evidence="13">
    <location>
        <begin position="3"/>
        <end position="71"/>
    </location>
</feature>
<keyword evidence="11" id="KW-0472">Membrane</keyword>
<evidence type="ECO:0000313" key="18">
    <source>
        <dbReference type="Proteomes" id="UP000391834"/>
    </source>
</evidence>
<dbReference type="SMART" id="SM00091">
    <property type="entry name" value="PAS"/>
    <property type="match status" value="1"/>
</dbReference>
<dbReference type="FunFam" id="3.30.565.10:FF:000023">
    <property type="entry name" value="PAS domain-containing sensor histidine kinase"/>
    <property type="match status" value="1"/>
</dbReference>
<dbReference type="SUPFAM" id="SSF52172">
    <property type="entry name" value="CheY-like"/>
    <property type="match status" value="1"/>
</dbReference>
<feature type="domain" description="Response regulatory" evidence="15">
    <location>
        <begin position="447"/>
        <end position="562"/>
    </location>
</feature>
<dbReference type="CDD" id="cd16922">
    <property type="entry name" value="HATPase_EvgS-ArcB-TorS-like"/>
    <property type="match status" value="1"/>
</dbReference>
<gene>
    <name evidence="17" type="ORF">PbJCM13498_33830</name>
</gene>
<dbReference type="Gene3D" id="1.10.287.130">
    <property type="match status" value="1"/>
</dbReference>
<evidence type="ECO:0000256" key="9">
    <source>
        <dbReference type="ARBA" id="ARBA00022840"/>
    </source>
</evidence>
<dbReference type="InterPro" id="IPR003661">
    <property type="entry name" value="HisK_dim/P_dom"/>
</dbReference>
<dbReference type="RefSeq" id="WP_025865818.1">
    <property type="nucleotide sequence ID" value="NZ_BLAX01000001.1"/>
</dbReference>
<evidence type="ECO:0000256" key="6">
    <source>
        <dbReference type="ARBA" id="ARBA00022679"/>
    </source>
</evidence>
<dbReference type="SMART" id="SM00387">
    <property type="entry name" value="HATPase_c"/>
    <property type="match status" value="1"/>
</dbReference>
<dbReference type="EMBL" id="BLAX01000001">
    <property type="protein sequence ID" value="GET34520.1"/>
    <property type="molecule type" value="Genomic_DNA"/>
</dbReference>
<evidence type="ECO:0000256" key="11">
    <source>
        <dbReference type="ARBA" id="ARBA00023136"/>
    </source>
</evidence>
<feature type="domain" description="Histidine kinase" evidence="14">
    <location>
        <begin position="207"/>
        <end position="425"/>
    </location>
</feature>
<dbReference type="CDD" id="cd00082">
    <property type="entry name" value="HisKA"/>
    <property type="match status" value="1"/>
</dbReference>
<dbReference type="InterPro" id="IPR004358">
    <property type="entry name" value="Sig_transdc_His_kin-like_C"/>
</dbReference>
<dbReference type="SUPFAM" id="SSF55874">
    <property type="entry name" value="ATPase domain of HSP90 chaperone/DNA topoisomerase II/histidine kinase"/>
    <property type="match status" value="1"/>
</dbReference>
<dbReference type="PROSITE" id="PS50112">
    <property type="entry name" value="PAS"/>
    <property type="match status" value="1"/>
</dbReference>
<dbReference type="SUPFAM" id="SSF47384">
    <property type="entry name" value="Homodimeric domain of signal transducing histidine kinase"/>
    <property type="match status" value="1"/>
</dbReference>
<keyword evidence="8" id="KW-0418">Kinase</keyword>
<evidence type="ECO:0000256" key="13">
    <source>
        <dbReference type="SAM" id="Coils"/>
    </source>
</evidence>
<evidence type="ECO:0000256" key="8">
    <source>
        <dbReference type="ARBA" id="ARBA00022777"/>
    </source>
</evidence>
<dbReference type="PRINTS" id="PR00344">
    <property type="entry name" value="BCTRLSENSOR"/>
</dbReference>
<keyword evidence="6" id="KW-0808">Transferase</keyword>
<proteinExistence type="predicted"/>
<dbReference type="PANTHER" id="PTHR45339">
    <property type="entry name" value="HYBRID SIGNAL TRANSDUCTION HISTIDINE KINASE J"/>
    <property type="match status" value="1"/>
</dbReference>
<keyword evidence="7" id="KW-0547">Nucleotide-binding</keyword>
<keyword evidence="9" id="KW-0067">ATP-binding</keyword>
<reference evidence="17 18" key="1">
    <citation type="submission" date="2019-10" db="EMBL/GenBank/DDBJ databases">
        <title>Prolixibacter strains distinguished by the presence of nitrate reductase genes were adept at nitrate-dependent anaerobic corrosion of metallic iron and carbon steel.</title>
        <authorList>
            <person name="Iino T."/>
            <person name="Shono N."/>
            <person name="Ito K."/>
            <person name="Nakamura R."/>
            <person name="Sueoka K."/>
            <person name="Harayama S."/>
            <person name="Ohkuma M."/>
        </authorList>
    </citation>
    <scope>NUCLEOTIDE SEQUENCE [LARGE SCALE GENOMIC DNA]</scope>
    <source>
        <strain evidence="17 18">JCM 13498</strain>
    </source>
</reference>
<dbReference type="EC" id="2.7.13.3" evidence="3"/>
<dbReference type="InterPro" id="IPR005467">
    <property type="entry name" value="His_kinase_dom"/>
</dbReference>
<dbReference type="InterPro" id="IPR036890">
    <property type="entry name" value="HATPase_C_sf"/>
</dbReference>
<dbReference type="Pfam" id="PF02518">
    <property type="entry name" value="HATPase_c"/>
    <property type="match status" value="1"/>
</dbReference>
<dbReference type="NCBIfam" id="TIGR00229">
    <property type="entry name" value="sensory_box"/>
    <property type="match status" value="1"/>
</dbReference>
<organism evidence="17 18">
    <name type="scientific">Prolixibacter bellariivorans</name>
    <dbReference type="NCBI Taxonomy" id="314319"/>
    <lineage>
        <taxon>Bacteria</taxon>
        <taxon>Pseudomonadati</taxon>
        <taxon>Bacteroidota</taxon>
        <taxon>Bacteroidia</taxon>
        <taxon>Marinilabiliales</taxon>
        <taxon>Prolixibacteraceae</taxon>
        <taxon>Prolixibacter</taxon>
    </lineage>
</organism>
<dbReference type="InterPro" id="IPR000014">
    <property type="entry name" value="PAS"/>
</dbReference>
<dbReference type="OrthoDB" id="9796457at2"/>
<evidence type="ECO:0000256" key="7">
    <source>
        <dbReference type="ARBA" id="ARBA00022741"/>
    </source>
</evidence>
<evidence type="ECO:0000256" key="5">
    <source>
        <dbReference type="ARBA" id="ARBA00022553"/>
    </source>
</evidence>
<dbReference type="InterPro" id="IPR003594">
    <property type="entry name" value="HATPase_dom"/>
</dbReference>
<dbReference type="InterPro" id="IPR001789">
    <property type="entry name" value="Sig_transdc_resp-reg_receiver"/>
</dbReference>
<evidence type="ECO:0000313" key="17">
    <source>
        <dbReference type="EMBL" id="GET34520.1"/>
    </source>
</evidence>
<accession>A0A5M4B308</accession>
<evidence type="ECO:0000256" key="10">
    <source>
        <dbReference type="ARBA" id="ARBA00023012"/>
    </source>
</evidence>
<dbReference type="Gene3D" id="3.30.450.20">
    <property type="entry name" value="PAS domain"/>
    <property type="match status" value="1"/>
</dbReference>
<evidence type="ECO:0000256" key="12">
    <source>
        <dbReference type="PROSITE-ProRule" id="PRU00169"/>
    </source>
</evidence>
<evidence type="ECO:0000259" key="16">
    <source>
        <dbReference type="PROSITE" id="PS50112"/>
    </source>
</evidence>
<dbReference type="PROSITE" id="PS50109">
    <property type="entry name" value="HIS_KIN"/>
    <property type="match status" value="1"/>
</dbReference>
<keyword evidence="18" id="KW-1185">Reference proteome</keyword>
<evidence type="ECO:0000256" key="3">
    <source>
        <dbReference type="ARBA" id="ARBA00012438"/>
    </source>
</evidence>
<dbReference type="GO" id="GO:0005886">
    <property type="term" value="C:plasma membrane"/>
    <property type="evidence" value="ECO:0007669"/>
    <property type="project" value="UniProtKB-SubCell"/>
</dbReference>
<evidence type="ECO:0000256" key="2">
    <source>
        <dbReference type="ARBA" id="ARBA00004236"/>
    </source>
</evidence>
<dbReference type="SMART" id="SM00448">
    <property type="entry name" value="REC"/>
    <property type="match status" value="1"/>
</dbReference>
<comment type="catalytic activity">
    <reaction evidence="1">
        <text>ATP + protein L-histidine = ADP + protein N-phospho-L-histidine.</text>
        <dbReference type="EC" id="2.7.13.3"/>
    </reaction>
</comment>
<dbReference type="Pfam" id="PF00512">
    <property type="entry name" value="HisKA"/>
    <property type="match status" value="1"/>
</dbReference>
<keyword evidence="10" id="KW-0902">Two-component regulatory system</keyword>
<evidence type="ECO:0000259" key="14">
    <source>
        <dbReference type="PROSITE" id="PS50109"/>
    </source>
</evidence>
<keyword evidence="5 12" id="KW-0597">Phosphoprotein</keyword>
<dbReference type="SUPFAM" id="SSF55785">
    <property type="entry name" value="PYP-like sensor domain (PAS domain)"/>
    <property type="match status" value="1"/>
</dbReference>
<keyword evidence="4" id="KW-1003">Cell membrane</keyword>
<dbReference type="Gene3D" id="3.40.50.2300">
    <property type="match status" value="1"/>
</dbReference>
<protein>
    <recommendedName>
        <fullName evidence="3">histidine kinase</fullName>
        <ecNumber evidence="3">2.7.13.3</ecNumber>
    </recommendedName>
</protein>
<dbReference type="GO" id="GO:0000155">
    <property type="term" value="F:phosphorelay sensor kinase activity"/>
    <property type="evidence" value="ECO:0007669"/>
    <property type="project" value="InterPro"/>
</dbReference>
<dbReference type="GO" id="GO:0005524">
    <property type="term" value="F:ATP binding"/>
    <property type="evidence" value="ECO:0007669"/>
    <property type="project" value="UniProtKB-KW"/>
</dbReference>
<evidence type="ECO:0000259" key="15">
    <source>
        <dbReference type="PROSITE" id="PS50110"/>
    </source>
</evidence>
<dbReference type="InterPro" id="IPR035965">
    <property type="entry name" value="PAS-like_dom_sf"/>
</dbReference>
<dbReference type="SMART" id="SM00388">
    <property type="entry name" value="HisKA"/>
    <property type="match status" value="1"/>
</dbReference>
<dbReference type="CDD" id="cd17546">
    <property type="entry name" value="REC_hyHK_CKI1_RcsC-like"/>
    <property type="match status" value="1"/>
</dbReference>
<evidence type="ECO:0000256" key="4">
    <source>
        <dbReference type="ARBA" id="ARBA00022475"/>
    </source>
</evidence>
<dbReference type="PROSITE" id="PS50110">
    <property type="entry name" value="RESPONSE_REGULATORY"/>
    <property type="match status" value="1"/>
</dbReference>
<comment type="subcellular location">
    <subcellularLocation>
        <location evidence="2">Cell membrane</location>
    </subcellularLocation>
</comment>